<dbReference type="Proteomes" id="UP000827751">
    <property type="component" value="Segment"/>
</dbReference>
<reference evidence="1 2" key="1">
    <citation type="submission" date="2021-10" db="EMBL/GenBank/DDBJ databases">
        <authorList>
            <person name="Lavering E.D."/>
            <person name="James R."/>
            <person name="Fairhom J.D."/>
            <person name="Ogilvie B.H."/>
            <person name="Thurgood T.L."/>
            <person name="Robison R.A."/>
            <person name="Grose J.H."/>
        </authorList>
    </citation>
    <scope>NUCLEOTIDE SEQUENCE [LARGE SCALE GENOMIC DNA]</scope>
</reference>
<dbReference type="EMBL" id="OK499972">
    <property type="protein sequence ID" value="UGO46311.1"/>
    <property type="molecule type" value="Genomic_DNA"/>
</dbReference>
<organism evidence="1 2">
    <name type="scientific">Bacillus phage vB_BanS_Chewbecca</name>
    <dbReference type="NCBI Taxonomy" id="2894786"/>
    <lineage>
        <taxon>Viruses</taxon>
        <taxon>Duplodnaviria</taxon>
        <taxon>Heunggongvirae</taxon>
        <taxon>Uroviricota</taxon>
        <taxon>Caudoviricetes</taxon>
        <taxon>Joanripponvirinae</taxon>
        <taxon>Tsamsavirus</taxon>
        <taxon>Tsamsavirus chewbecca</taxon>
    </lineage>
</organism>
<name>A0AAE8YMN5_9CAUD</name>
<keyword evidence="2" id="KW-1185">Reference proteome</keyword>
<evidence type="ECO:0000313" key="2">
    <source>
        <dbReference type="Proteomes" id="UP000827751"/>
    </source>
</evidence>
<protein>
    <submittedName>
        <fullName evidence="1">Uncharacterized protein</fullName>
    </submittedName>
</protein>
<sequence>MSNLFESLVFDTKQKKLGGIVEVSFLKNTYTLETEQDGKVVNITTKIEDAIVLSELGHMGGEVIFEGDVFVSKAQEPVKYEIEKLEDGTLVLHKLNKRLEREKSGEPFTPEKLSDFAPYLELFGNIYVLQSQRPQVDFNIRVVRQVINGEVSYAYACNNKLEESVDLIAVVFVGHQLLEEEDYTRITLPYEGYLESIERGVIKEVNPQELANYVTGKAMGRNPEISVEGLILDQEGLRIQADGKNIAVTTSNVAEPTEKVAVDKCKCGQDTKVCDCNLWKY</sequence>
<gene>
    <name evidence="1" type="ORF">CHEWBECCA_248</name>
</gene>
<proteinExistence type="predicted"/>
<accession>A0AAE8YMN5</accession>
<evidence type="ECO:0000313" key="1">
    <source>
        <dbReference type="EMBL" id="UGO46311.1"/>
    </source>
</evidence>